<dbReference type="PANTHER" id="PTHR43104:SF2">
    <property type="entry name" value="L-2-HYDROXYGLUTARATE DEHYDROGENASE, MITOCHONDRIAL"/>
    <property type="match status" value="1"/>
</dbReference>
<reference evidence="7 8" key="1">
    <citation type="submission" date="2023-08" db="EMBL/GenBank/DDBJ databases">
        <title>Arthrobacter horti sp. nov., isolated from forest soil.</title>
        <authorList>
            <person name="Park M."/>
        </authorList>
    </citation>
    <scope>NUCLEOTIDE SEQUENCE [LARGE SCALE GENOMIC DNA]</scope>
    <source>
        <strain evidence="7 8">YJM1</strain>
    </source>
</reference>
<evidence type="ECO:0000256" key="4">
    <source>
        <dbReference type="ARBA" id="ARBA00023002"/>
    </source>
</evidence>
<dbReference type="GO" id="GO:0016491">
    <property type="term" value="F:oxidoreductase activity"/>
    <property type="evidence" value="ECO:0007669"/>
    <property type="project" value="UniProtKB-KW"/>
</dbReference>
<dbReference type="SUPFAM" id="SSF51905">
    <property type="entry name" value="FAD/NAD(P)-binding domain"/>
    <property type="match status" value="1"/>
</dbReference>
<evidence type="ECO:0000256" key="2">
    <source>
        <dbReference type="ARBA" id="ARBA00022630"/>
    </source>
</evidence>
<gene>
    <name evidence="7" type="primary">lhgO</name>
    <name evidence="7" type="ORF">Q9R02_07285</name>
</gene>
<accession>A0ABT9IMZ5</accession>
<dbReference type="EMBL" id="JAVALS010000003">
    <property type="protein sequence ID" value="MDP5226948.1"/>
    <property type="molecule type" value="Genomic_DNA"/>
</dbReference>
<comment type="caution">
    <text evidence="7">The sequence shown here is derived from an EMBL/GenBank/DDBJ whole genome shotgun (WGS) entry which is preliminary data.</text>
</comment>
<dbReference type="Pfam" id="PF01266">
    <property type="entry name" value="DAO"/>
    <property type="match status" value="1"/>
</dbReference>
<organism evidence="7 8">
    <name type="scientific">Arthrobacter horti</name>
    <dbReference type="NCBI Taxonomy" id="3068273"/>
    <lineage>
        <taxon>Bacteria</taxon>
        <taxon>Bacillati</taxon>
        <taxon>Actinomycetota</taxon>
        <taxon>Actinomycetes</taxon>
        <taxon>Micrococcales</taxon>
        <taxon>Micrococcaceae</taxon>
        <taxon>Arthrobacter</taxon>
    </lineage>
</organism>
<keyword evidence="3" id="KW-0274">FAD</keyword>
<feature type="domain" description="FAD dependent oxidoreductase" evidence="6">
    <location>
        <begin position="6"/>
        <end position="394"/>
    </location>
</feature>
<sequence>MPATKRIAVVGGGIIGAAVARELTRRLPDALITLFEKEEGVAAHQTGHNSGVVHAGLYYAPGGLKARLCRRGVGLLEDFAAEHGVPYERCGKVVVALDAEERGRLEAIFNRATRNGVPGVRLIDGAELREIEPEARGIAAIHSPGTAIIDYVAVTRALVEDARQAGADVRLGTEVLGLDALPDGGVRLRSSTGEERFDHVVACAGLQSDRLARRSGADEDPSIVPFFGQYLVLEPRFGDVTRGLVYPVPDPKYPFLGVHLTKRVDGAMTVGPNAFLSFSREIYRGLGIDVRDSLDVAADPGFWRFAGRNLAGARRELAGVLSAKRFIRAAARYVPAIEGAAYERLPRGIRAQALSRDGRLVDDFVIQHLGPVMHLRNAPSPGATSSLAIAEHIVSELVTEHGLSAREAG</sequence>
<dbReference type="PANTHER" id="PTHR43104">
    <property type="entry name" value="L-2-HYDROXYGLUTARATE DEHYDROGENASE, MITOCHONDRIAL"/>
    <property type="match status" value="1"/>
</dbReference>
<comment type="cofactor">
    <cofactor evidence="1">
        <name>FAD</name>
        <dbReference type="ChEBI" id="CHEBI:57692"/>
    </cofactor>
</comment>
<dbReference type="InterPro" id="IPR006076">
    <property type="entry name" value="FAD-dep_OxRdtase"/>
</dbReference>
<dbReference type="Proteomes" id="UP001232725">
    <property type="component" value="Unassembled WGS sequence"/>
</dbReference>
<evidence type="ECO:0000256" key="3">
    <source>
        <dbReference type="ARBA" id="ARBA00022827"/>
    </source>
</evidence>
<dbReference type="InterPro" id="IPR036188">
    <property type="entry name" value="FAD/NAD-bd_sf"/>
</dbReference>
<dbReference type="RefSeq" id="WP_305995991.1">
    <property type="nucleotide sequence ID" value="NZ_JAVALS010000003.1"/>
</dbReference>
<name>A0ABT9IMZ5_9MICC</name>
<comment type="similarity">
    <text evidence="5">Belongs to the L2HGDH family.</text>
</comment>
<evidence type="ECO:0000256" key="1">
    <source>
        <dbReference type="ARBA" id="ARBA00001974"/>
    </source>
</evidence>
<evidence type="ECO:0000256" key="5">
    <source>
        <dbReference type="ARBA" id="ARBA00037941"/>
    </source>
</evidence>
<dbReference type="EC" id="1.1.3.-" evidence="7"/>
<dbReference type="NCBIfam" id="NF008726">
    <property type="entry name" value="PRK11728.1"/>
    <property type="match status" value="1"/>
</dbReference>
<proteinExistence type="inferred from homology"/>
<keyword evidence="4 7" id="KW-0560">Oxidoreductase</keyword>
<protein>
    <submittedName>
        <fullName evidence="7">L-2-hydroxyglutarate oxidase</fullName>
        <ecNumber evidence="7">1.1.3.-</ecNumber>
    </submittedName>
</protein>
<evidence type="ECO:0000259" key="6">
    <source>
        <dbReference type="Pfam" id="PF01266"/>
    </source>
</evidence>
<evidence type="ECO:0000313" key="8">
    <source>
        <dbReference type="Proteomes" id="UP001232725"/>
    </source>
</evidence>
<dbReference type="Gene3D" id="3.30.9.10">
    <property type="entry name" value="D-Amino Acid Oxidase, subunit A, domain 2"/>
    <property type="match status" value="1"/>
</dbReference>
<evidence type="ECO:0000313" key="7">
    <source>
        <dbReference type="EMBL" id="MDP5226948.1"/>
    </source>
</evidence>
<keyword evidence="2" id="KW-0285">Flavoprotein</keyword>
<dbReference type="Gene3D" id="3.50.50.60">
    <property type="entry name" value="FAD/NAD(P)-binding domain"/>
    <property type="match status" value="1"/>
</dbReference>
<keyword evidence="8" id="KW-1185">Reference proteome</keyword>